<reference evidence="2" key="1">
    <citation type="submission" date="2021-04" db="EMBL/GenBank/DDBJ databases">
        <title>Sequencing of actinobacteria type strains.</title>
        <authorList>
            <person name="Nguyen G.-S."/>
            <person name="Wentzel A."/>
        </authorList>
    </citation>
    <scope>NUCLEOTIDE SEQUENCE</scope>
    <source>
        <strain evidence="2">DSM 42095</strain>
    </source>
</reference>
<gene>
    <name evidence="2" type="ORF">KDA82_20905</name>
</gene>
<keyword evidence="3" id="KW-1185">Reference proteome</keyword>
<name>A0A8T4ISU3_9ACTN</name>
<sequence length="273" mass="30447">MMILDRVTSPGGRHSNEDRLGNSGNFAWVIDGATDLSHDSFLPAETDVQWLVDRLGEHLTEIGTSSTSADARSLLASLSSRLGEEIREEKFPQDRIHPTCSIGLLISGPQNLQLARVGDPTCLAFGAETVELSTDFFGRREAQAVNRSKSGDLSQEENRRGIVERRQQYIEGKWEESVFSGHPKARLHIESATVEATRYQYVLLCSDGFARAVVDYGIYPDWPTLLRTSLEHGLSRVVDQIRSHEKDRPRGGKEEEQGHFKKSDDATALLVKI</sequence>
<dbReference type="Gene3D" id="3.60.40.10">
    <property type="entry name" value="PPM-type phosphatase domain"/>
    <property type="match status" value="1"/>
</dbReference>
<comment type="caution">
    <text evidence="2">The sequence shown here is derived from an EMBL/GenBank/DDBJ whole genome shotgun (WGS) entry which is preliminary data.</text>
</comment>
<accession>A0A8T4ISU3</accession>
<organism evidence="2 3">
    <name type="scientific">Streptomyces daliensis</name>
    <dbReference type="NCBI Taxonomy" id="299421"/>
    <lineage>
        <taxon>Bacteria</taxon>
        <taxon>Bacillati</taxon>
        <taxon>Actinomycetota</taxon>
        <taxon>Actinomycetes</taxon>
        <taxon>Kitasatosporales</taxon>
        <taxon>Streptomycetaceae</taxon>
        <taxon>Streptomyces</taxon>
    </lineage>
</organism>
<feature type="compositionally biased region" description="Basic and acidic residues" evidence="1">
    <location>
        <begin position="241"/>
        <end position="265"/>
    </location>
</feature>
<dbReference type="EMBL" id="JAGSMN010000479">
    <property type="protein sequence ID" value="MBR7675431.1"/>
    <property type="molecule type" value="Genomic_DNA"/>
</dbReference>
<dbReference type="InterPro" id="IPR036457">
    <property type="entry name" value="PPM-type-like_dom_sf"/>
</dbReference>
<evidence type="ECO:0000313" key="2">
    <source>
        <dbReference type="EMBL" id="MBR7675431.1"/>
    </source>
</evidence>
<evidence type="ECO:0000313" key="3">
    <source>
        <dbReference type="Proteomes" id="UP000675554"/>
    </source>
</evidence>
<protein>
    <submittedName>
        <fullName evidence="2">Protein phosphatase 2C domain-containing protein</fullName>
    </submittedName>
</protein>
<feature type="region of interest" description="Disordered" evidence="1">
    <location>
        <begin position="241"/>
        <end position="266"/>
    </location>
</feature>
<proteinExistence type="predicted"/>
<dbReference type="SUPFAM" id="SSF81606">
    <property type="entry name" value="PP2C-like"/>
    <property type="match status" value="1"/>
</dbReference>
<dbReference type="AlphaFoldDB" id="A0A8T4ISU3"/>
<dbReference type="Proteomes" id="UP000675554">
    <property type="component" value="Unassembled WGS sequence"/>
</dbReference>
<evidence type="ECO:0000256" key="1">
    <source>
        <dbReference type="SAM" id="MobiDB-lite"/>
    </source>
</evidence>